<organism evidence="2 3">
    <name type="scientific">Vibrio owensii</name>
    <dbReference type="NCBI Taxonomy" id="696485"/>
    <lineage>
        <taxon>Bacteria</taxon>
        <taxon>Pseudomonadati</taxon>
        <taxon>Pseudomonadota</taxon>
        <taxon>Gammaproteobacteria</taxon>
        <taxon>Vibrionales</taxon>
        <taxon>Vibrionaceae</taxon>
        <taxon>Vibrio</taxon>
    </lineage>
</organism>
<dbReference type="Proteomes" id="UP001295420">
    <property type="component" value="Unassembled WGS sequence"/>
</dbReference>
<protein>
    <submittedName>
        <fullName evidence="2">Uncharacterized protein</fullName>
    </submittedName>
</protein>
<dbReference type="GeneID" id="70363323"/>
<feature type="transmembrane region" description="Helical" evidence="1">
    <location>
        <begin position="30"/>
        <end position="50"/>
    </location>
</feature>
<dbReference type="RefSeq" id="WP_227739837.1">
    <property type="nucleotide sequence ID" value="NZ_CAKMTP010000023.1"/>
</dbReference>
<evidence type="ECO:0000313" key="2">
    <source>
        <dbReference type="EMBL" id="CAH1526632.1"/>
    </source>
</evidence>
<feature type="transmembrane region" description="Helical" evidence="1">
    <location>
        <begin position="7"/>
        <end position="24"/>
    </location>
</feature>
<name>A0AAU9Q503_9VIBR</name>
<proteinExistence type="predicted"/>
<sequence>MKKTLGLIPAALLTGLLFLAWFFLTGKSSMGFLSLFFFTVSCAFLIRSYMHKIDPESSLYIRSKIEDIRGEGKAAFLCGEPKVANPYTGADGELWDEGYDLASKQNAQENKL</sequence>
<evidence type="ECO:0000313" key="3">
    <source>
        <dbReference type="Proteomes" id="UP001295420"/>
    </source>
</evidence>
<reference evidence="2" key="1">
    <citation type="submission" date="2022-01" db="EMBL/GenBank/DDBJ databases">
        <authorList>
            <person name="Lagorce A."/>
        </authorList>
    </citation>
    <scope>NUCLEOTIDE SEQUENCE</scope>
    <source>
        <strain evidence="2">Th15_F1_D04</strain>
    </source>
</reference>
<gene>
    <name evidence="2" type="ORF">THF1D04_20384</name>
</gene>
<keyword evidence="1" id="KW-0812">Transmembrane</keyword>
<dbReference type="AlphaFoldDB" id="A0AAU9Q503"/>
<evidence type="ECO:0000256" key="1">
    <source>
        <dbReference type="SAM" id="Phobius"/>
    </source>
</evidence>
<accession>A0AAU9Q503</accession>
<comment type="caution">
    <text evidence="2">The sequence shown here is derived from an EMBL/GenBank/DDBJ whole genome shotgun (WGS) entry which is preliminary data.</text>
</comment>
<keyword evidence="1" id="KW-1133">Transmembrane helix</keyword>
<keyword evidence="1" id="KW-0472">Membrane</keyword>
<dbReference type="EMBL" id="CAKMTQ010000012">
    <property type="protein sequence ID" value="CAH1526632.1"/>
    <property type="molecule type" value="Genomic_DNA"/>
</dbReference>